<evidence type="ECO:0000313" key="4">
    <source>
        <dbReference type="EMBL" id="CAL1146030.1"/>
    </source>
</evidence>
<evidence type="ECO:0000313" key="5">
    <source>
        <dbReference type="EMBL" id="CAL4779967.1"/>
    </source>
</evidence>
<feature type="region of interest" description="Disordered" evidence="1">
    <location>
        <begin position="1320"/>
        <end position="1363"/>
    </location>
</feature>
<evidence type="ECO:0000313" key="6">
    <source>
        <dbReference type="Proteomes" id="UP001152797"/>
    </source>
</evidence>
<dbReference type="InterPro" id="IPR001584">
    <property type="entry name" value="Integrase_cat-core"/>
</dbReference>
<feature type="compositionally biased region" description="Low complexity" evidence="1">
    <location>
        <begin position="72"/>
        <end position="99"/>
    </location>
</feature>
<reference evidence="3" key="1">
    <citation type="submission" date="2022-10" db="EMBL/GenBank/DDBJ databases">
        <authorList>
            <person name="Chen Y."/>
            <person name="Dougan E. K."/>
            <person name="Chan C."/>
            <person name="Rhodes N."/>
            <person name="Thang M."/>
        </authorList>
    </citation>
    <scope>NUCLEOTIDE SEQUENCE</scope>
</reference>
<reference evidence="4" key="2">
    <citation type="submission" date="2024-04" db="EMBL/GenBank/DDBJ databases">
        <authorList>
            <person name="Chen Y."/>
            <person name="Shah S."/>
            <person name="Dougan E. K."/>
            <person name="Thang M."/>
            <person name="Chan C."/>
        </authorList>
    </citation>
    <scope>NUCLEOTIDE SEQUENCE [LARGE SCALE GENOMIC DNA]</scope>
</reference>
<dbReference type="Gene3D" id="3.30.420.10">
    <property type="entry name" value="Ribonuclease H-like superfamily/Ribonuclease H"/>
    <property type="match status" value="1"/>
</dbReference>
<evidence type="ECO:0000256" key="1">
    <source>
        <dbReference type="SAM" id="MobiDB-lite"/>
    </source>
</evidence>
<proteinExistence type="predicted"/>
<sequence>MANFLVRETLGYEEFSEALIRLWEEQTGIDPAERNFGLPPISEWDWWDDDYEYGYMGGMDVTTGDAEHQHDPAATAAAASSPEQGAEPPVSAAPGSSPSHRVGAASEHSAPGPESDPGKPKIPQDVSEVSLADSFIMGVLRGWRLLKAASLTPEETRDILSTTQNKLDFEAISQALSALWDEQLLGHRYSQHAGRHGSSNNALWHEWHDDGWDDGYEINYDEMWTWGNDDGWWNDGQYHDEWHEHEWPDETSSAKEVQTTLSPDEEERLQDALQAEQVAEQLAAEARRTWQEAQKTTQQLKRDRGFGHVNTVNNGRCFNCGGNHLVRDCPDRRHGNYPKGKFSGKGKGMFWSSKGKSPYHSKDGNGKGFNKNPVNAYALYGMELASTTKASTSTGSSSLASQAHGMLDCGATASAAPEVSAQELVIAVLSHDRQATVNIFSAQRPYFRFGNGKWGRASFVLLTFIPLSSHVPLPLLHLLLSSMIVKNCCENFFDVTATCMLDKITAEEKLNNKVQYLLEKPNVENSLKVPKSKAASKNVEKKMVVTMGYMDQSSPMTSPSDSSWDPILDSPDRRNLEDFLTEQEKIDLRNLVLARKGMTPPDEVILTEVMKMVTMMTTTMSHLALKIAMDGRECLWEIACADNSWLTQAALNHGLPARRINYKQGFDLYKKSAWMEMERLRKVKRPKKLWLSLPCTHWCQWTNVNYNTDERKAVLEDLRRRDRRMMHYAKDFILNAVDDDPDIDVYWEWTFPCSGWSQPPMVSLQHGLLQRGQSWERCRIDGCNYGMRNSDDSAFIHKRWEIRTNDELFHRNFKCKVCPRNHQHALIQGIETARSAYYPVRMVEAIVRHWKNQLAPQRHVQALTSPDAVVNSKHAECDVKWTQRLQALPVEEVLPPVPDDGDLSDGYEPSILEAPQHDADVSEQERKEWHVKLQHYHRAAGHPSNRNLIHLFRDAGLPKWKIEMARDFRCDACDRLLQGSKSSGEVPRASTHPLCKAWEIVGADSSEWHVPDQKIKIKFILLIDFATKLRAVHVVKSYGLTQMLSESSEDVIKAIAEKWLADKPKPRLIVPDNSSVFTATDVNEFLTNVGIQLSLPAEKESWAHGLVESAIKDVKMTASAIQLGQPTLPPGVSLQLACAALNSTEYTKGYSSFQWCYGKDYTITDEEIRTFASLPDTTKHFEYEALVRARQGRVVFHEVLHHQEEGDERRHILWVLVGSQLLRCSAHSVRPVTDTERVTFEVCDKQDVTKWKSLADVLPQREYLDITDQVPGEDECEHPDLPDRPDESTAVPAAVAKKAKKVFQKGVTFSDPALQPRSKIVGKKSLTPDDWKPKAGDDDVELLPEPGSASQPAALEPAASDSPDLEELLERDVNDYDVSPRPLPDPKKQKINDDKDMRTLLREQHSSQYDLKWVEELHQPDDGLLDFYHLVVDNDLDCLSMQFDLDFVSNRQFKNFLRSPTAYLVKKMRDSEVVLSKLSPQHRELFARAKGKEIDSFLKNEAVKACHRNDEVREAMGSGRIVRARWVLTWKLVPPEDQDEARQDASTNPSTTHTSDGLKKAKARIVLLGFEHPEIGNVDYKTSSPVQSMLARNLLYQATCQHSWQLEGLDLATAFLQTAPTSADANLWTYGVAELRTALGLDSNGIMKVMRNIYGRTTAPRGLWLDLHKTLTGLGGYPALGERCLWVWYDEDPETKQPFTIGMMGGHVDDFHRTGDSNNAKWNEVCRKIDAAYRWGTAKHSAYRHAGTDVQVKRDNDGDLVITVNQQYYVDSLPDLDIYADRLRQEDARMTSHEIAACRGALGALQWLAIQTQPQLCARCNLLLTEVIKFGKMSYAMEIQRMIGEIRRESYELKFFKHKTAKTWRDVCFITMADQAHANRDKGDSTGGIITLMSGPEALKGEVCPMSLLAWRTWKLRRKALGSNDAEVQAVLEGEDWNFRARLLWCEIHGAGLSRPRDANKVEFSEEMVKQVEGLLCTDSKGGFDAVLYNESPLLGLSNTRSALQALQLREYLQRAGSKLRWVASDYDLGDSLTKKRPDCRVGLQKFLKTWLWAVKYDPQFIASKKNKKEGKTAINQIDDYLSGKPDLSFYAGATDPCQVRHYDFMFDHWPLSAMLGSGGAPFL</sequence>
<dbReference type="InterPro" id="IPR036397">
    <property type="entry name" value="RNaseH_sf"/>
</dbReference>
<feature type="compositionally biased region" description="Polar residues" evidence="1">
    <location>
        <begin position="1544"/>
        <end position="1555"/>
    </location>
</feature>
<dbReference type="Proteomes" id="UP001152797">
    <property type="component" value="Unassembled WGS sequence"/>
</dbReference>
<accession>A0A9P1CJC8</accession>
<dbReference type="OrthoDB" id="413239at2759"/>
<dbReference type="GO" id="GO:0003676">
    <property type="term" value="F:nucleic acid binding"/>
    <property type="evidence" value="ECO:0007669"/>
    <property type="project" value="InterPro"/>
</dbReference>
<feature type="region of interest" description="Disordered" evidence="1">
    <location>
        <begin position="1268"/>
        <end position="1288"/>
    </location>
</feature>
<dbReference type="InterPro" id="IPR012337">
    <property type="entry name" value="RNaseH-like_sf"/>
</dbReference>
<dbReference type="EMBL" id="CAMXCT020001737">
    <property type="protein sequence ID" value="CAL1146030.1"/>
    <property type="molecule type" value="Genomic_DNA"/>
</dbReference>
<organism evidence="3">
    <name type="scientific">Cladocopium goreaui</name>
    <dbReference type="NCBI Taxonomy" id="2562237"/>
    <lineage>
        <taxon>Eukaryota</taxon>
        <taxon>Sar</taxon>
        <taxon>Alveolata</taxon>
        <taxon>Dinophyceae</taxon>
        <taxon>Suessiales</taxon>
        <taxon>Symbiodiniaceae</taxon>
        <taxon>Cladocopium</taxon>
    </lineage>
</organism>
<evidence type="ECO:0000313" key="3">
    <source>
        <dbReference type="EMBL" id="CAI3992655.1"/>
    </source>
</evidence>
<keyword evidence="6" id="KW-1185">Reference proteome</keyword>
<dbReference type="EMBL" id="CAMXCT010001737">
    <property type="protein sequence ID" value="CAI3992655.1"/>
    <property type="molecule type" value="Genomic_DNA"/>
</dbReference>
<dbReference type="SUPFAM" id="SSF53098">
    <property type="entry name" value="Ribonuclease H-like"/>
    <property type="match status" value="1"/>
</dbReference>
<feature type="region of interest" description="Disordered" evidence="1">
    <location>
        <begin position="62"/>
        <end position="125"/>
    </location>
</feature>
<protein>
    <submittedName>
        <fullName evidence="5">Retrovirus-related Pol polyprotein from transposon RE1 (Retro element 1) (AtRE1)</fullName>
    </submittedName>
</protein>
<dbReference type="GO" id="GO:0015074">
    <property type="term" value="P:DNA integration"/>
    <property type="evidence" value="ECO:0007669"/>
    <property type="project" value="InterPro"/>
</dbReference>
<feature type="domain" description="Integrase catalytic" evidence="2">
    <location>
        <begin position="989"/>
        <end position="1142"/>
    </location>
</feature>
<gene>
    <name evidence="3" type="ORF">C1SCF055_LOCUS19467</name>
</gene>
<feature type="compositionally biased region" description="Basic and acidic residues" evidence="1">
    <location>
        <begin position="1326"/>
        <end position="1337"/>
    </location>
</feature>
<dbReference type="EMBL" id="CAMXCT030001737">
    <property type="protein sequence ID" value="CAL4779967.1"/>
    <property type="molecule type" value="Genomic_DNA"/>
</dbReference>
<dbReference type="PROSITE" id="PS50994">
    <property type="entry name" value="INTEGRASE"/>
    <property type="match status" value="1"/>
</dbReference>
<feature type="region of interest" description="Disordered" evidence="1">
    <location>
        <begin position="1537"/>
        <end position="1558"/>
    </location>
</feature>
<feature type="region of interest" description="Disordered" evidence="1">
    <location>
        <begin position="1372"/>
        <end position="1391"/>
    </location>
</feature>
<feature type="compositionally biased region" description="Basic and acidic residues" evidence="1">
    <location>
        <begin position="1278"/>
        <end position="1287"/>
    </location>
</feature>
<comment type="caution">
    <text evidence="3">The sequence shown here is derived from an EMBL/GenBank/DDBJ whole genome shotgun (WGS) entry which is preliminary data.</text>
</comment>
<evidence type="ECO:0000259" key="2">
    <source>
        <dbReference type="PROSITE" id="PS50994"/>
    </source>
</evidence>
<name>A0A9P1CJC8_9DINO</name>